<accession>A0AA40CK15</accession>
<dbReference type="Proteomes" id="UP001174936">
    <property type="component" value="Unassembled WGS sequence"/>
</dbReference>
<keyword evidence="1" id="KW-0472">Membrane</keyword>
<organism evidence="2 3">
    <name type="scientific">Cercophora newfieldiana</name>
    <dbReference type="NCBI Taxonomy" id="92897"/>
    <lineage>
        <taxon>Eukaryota</taxon>
        <taxon>Fungi</taxon>
        <taxon>Dikarya</taxon>
        <taxon>Ascomycota</taxon>
        <taxon>Pezizomycotina</taxon>
        <taxon>Sordariomycetes</taxon>
        <taxon>Sordariomycetidae</taxon>
        <taxon>Sordariales</taxon>
        <taxon>Lasiosphaeriaceae</taxon>
        <taxon>Cercophora</taxon>
    </lineage>
</organism>
<keyword evidence="1" id="KW-0812">Transmembrane</keyword>
<evidence type="ECO:0000313" key="3">
    <source>
        <dbReference type="Proteomes" id="UP001174936"/>
    </source>
</evidence>
<feature type="transmembrane region" description="Helical" evidence="1">
    <location>
        <begin position="189"/>
        <end position="210"/>
    </location>
</feature>
<proteinExistence type="predicted"/>
<comment type="caution">
    <text evidence="2">The sequence shown here is derived from an EMBL/GenBank/DDBJ whole genome shotgun (WGS) entry which is preliminary data.</text>
</comment>
<name>A0AA40CK15_9PEZI</name>
<evidence type="ECO:0000313" key="2">
    <source>
        <dbReference type="EMBL" id="KAK0641781.1"/>
    </source>
</evidence>
<feature type="transmembrane region" description="Helical" evidence="1">
    <location>
        <begin position="246"/>
        <end position="269"/>
    </location>
</feature>
<feature type="transmembrane region" description="Helical" evidence="1">
    <location>
        <begin position="141"/>
        <end position="159"/>
    </location>
</feature>
<protein>
    <submittedName>
        <fullName evidence="2">Uncharacterized protein</fullName>
    </submittedName>
</protein>
<sequence length="313" mass="34079">MNNTTDIAECGFDGNSDIYGMGVRFGIYLQWATSIIAEHLHEPAIQSTRGANTTYQLAMLAGLILITTARDAETKAIEGYITLFLCFASAWIASLQSSSAARSAFDRARGFWGSGGGGEDDGGGDQRYTRGSGIDGRGGDLLLGTATCAYGIWFLFIGLDRLPRTDCPEIVFFFSKADPFGWFRVLSKVAFIASVTGSAVLIPLHVSLLAQDMTEHISQWGARHLVDHPGNSAEIVRIVYLRPLKLFGSVVVIGTFVAAVELTLVWNHIRDVHTCDTFSQLFPLMVGATNFVRVCYELAASVTFGDSRIRKSR</sequence>
<keyword evidence="1" id="KW-1133">Transmembrane helix</keyword>
<gene>
    <name evidence="2" type="ORF">B0T16DRAFT_516257</name>
</gene>
<dbReference type="EMBL" id="JAULSV010000006">
    <property type="protein sequence ID" value="KAK0641781.1"/>
    <property type="molecule type" value="Genomic_DNA"/>
</dbReference>
<keyword evidence="3" id="KW-1185">Reference proteome</keyword>
<evidence type="ECO:0000256" key="1">
    <source>
        <dbReference type="SAM" id="Phobius"/>
    </source>
</evidence>
<dbReference type="AlphaFoldDB" id="A0AA40CK15"/>
<reference evidence="2" key="1">
    <citation type="submission" date="2023-06" db="EMBL/GenBank/DDBJ databases">
        <title>Genome-scale phylogeny and comparative genomics of the fungal order Sordariales.</title>
        <authorList>
            <consortium name="Lawrence Berkeley National Laboratory"/>
            <person name="Hensen N."/>
            <person name="Bonometti L."/>
            <person name="Westerberg I."/>
            <person name="Brannstrom I.O."/>
            <person name="Guillou S."/>
            <person name="Cros-Aarteil S."/>
            <person name="Calhoun S."/>
            <person name="Haridas S."/>
            <person name="Kuo A."/>
            <person name="Mondo S."/>
            <person name="Pangilinan J."/>
            <person name="Riley R."/>
            <person name="Labutti K."/>
            <person name="Andreopoulos B."/>
            <person name="Lipzen A."/>
            <person name="Chen C."/>
            <person name="Yanf M."/>
            <person name="Daum C."/>
            <person name="Ng V."/>
            <person name="Clum A."/>
            <person name="Steindorff A."/>
            <person name="Ohm R."/>
            <person name="Martin F."/>
            <person name="Silar P."/>
            <person name="Natvig D."/>
            <person name="Lalanne C."/>
            <person name="Gautier V."/>
            <person name="Ament-Velasquez S.L."/>
            <person name="Kruys A."/>
            <person name="Hutchinson M.I."/>
            <person name="Powell A.J."/>
            <person name="Barry K."/>
            <person name="Miller A.N."/>
            <person name="Grigoriev I.V."/>
            <person name="Debuchy R."/>
            <person name="Gladieux P."/>
            <person name="Thoren M.H."/>
            <person name="Johannesson H."/>
        </authorList>
    </citation>
    <scope>NUCLEOTIDE SEQUENCE</scope>
    <source>
        <strain evidence="2">SMH2532-1</strain>
    </source>
</reference>